<keyword evidence="1" id="KW-0802">TPR repeat</keyword>
<dbReference type="NCBIfam" id="TIGR02917">
    <property type="entry name" value="PEP_TPR_lipo"/>
    <property type="match status" value="1"/>
</dbReference>
<dbReference type="InterPro" id="IPR019734">
    <property type="entry name" value="TPR_rpt"/>
</dbReference>
<feature type="repeat" description="TPR" evidence="1">
    <location>
        <begin position="361"/>
        <end position="394"/>
    </location>
</feature>
<evidence type="ECO:0000313" key="5">
    <source>
        <dbReference type="Proteomes" id="UP000481037"/>
    </source>
</evidence>
<dbReference type="Proteomes" id="UP000481037">
    <property type="component" value="Unassembled WGS sequence"/>
</dbReference>
<feature type="repeat" description="TPR" evidence="1">
    <location>
        <begin position="127"/>
        <end position="160"/>
    </location>
</feature>
<dbReference type="Gene3D" id="1.25.40.10">
    <property type="entry name" value="Tetratricopeptide repeat domain"/>
    <property type="match status" value="5"/>
</dbReference>
<dbReference type="PANTHER" id="PTHR12558">
    <property type="entry name" value="CELL DIVISION CYCLE 16,23,27"/>
    <property type="match status" value="1"/>
</dbReference>
<dbReference type="EMBL" id="WKJM01000001">
    <property type="protein sequence ID" value="MRX06461.1"/>
    <property type="molecule type" value="Genomic_DNA"/>
</dbReference>
<keyword evidence="5" id="KW-1185">Reference proteome</keyword>
<dbReference type="PROSITE" id="PS50005">
    <property type="entry name" value="TPR"/>
    <property type="match status" value="4"/>
</dbReference>
<feature type="compositionally biased region" description="Low complexity" evidence="2">
    <location>
        <begin position="15"/>
        <end position="25"/>
    </location>
</feature>
<sequence length="920" mass="100646">MVRRRAPNATASDKPTYPSPTTATTSISAPLQRALNACVSRFYERLLLCHLRAINECRADRSYSRVFWEIVMALLRVLWILLVLAGCSRTHSETDLMAEAAKYTARGEAKAAIIQLKNVLQQAPSNGQARLMLGQLYLDTGDVQSADKELRRALELGVNPGDVLPSLGKALLQQGQYQKVLDEIPANEQQPQLQALRGHALLGLNRVEEGRAAFAQIMLRHPDSPPALLGQARLALMDGNQNDALALVHNALAQQADNLEALRLKGDVLRLLNQNDEALAAYRRMLQLRPVLLQPHVDMANLYIQSGKLAEARKELVIARQAAPNSLLLIYTLALLEYREDKIPAAQDHLAMVLRAAPEHLPSNLLMGAVLRKKGDYTQAEQHLRKFLEANPGNPYASKLLASTLMSSGSPEQALAIVEPLFDSQQQDLEMMSLAGELYMRLREYGKSTAYFERASKLAPRTPMLHAALAMSHMGQGDNDRAVAEMENAAGLDTKSSRVATLLVLTQLRNRQYDKALASARRLEAQSPQNPMVQNLKGGVLLMKGDVAAARAAFERALAIDPLYVPAMDNLTRLDVTDNKPEAARKRMEAALAKDSNNVDIMTELANLAINQGQLKPAAAWLERAVQAKPDLLEPSLRLAHFYSRNNEAPKALLLAQKMLATNPSNPQVVALVAALQSRIGQDDAALDNWSKLAALQPNSAVIQHQLAGARAEANDKEGATQALGKALTLYQEAFDRQPSGPALLALYGALIQAGKVSEARARAQQWLATHSSDVNTRVYFASSLLAQKDYPAATAQFELVIKQAPTQVIALNNLAWLYQQQRDPRALDYAEKAHKLAPGSATVTDTLAWVLVEQGKLERALPLLKQAATQVPANNEIRYHYGVALSKSGDKPGARAQLEPLLAAKGFDRRDAVQALLAQ</sequence>
<dbReference type="SMART" id="SM00028">
    <property type="entry name" value="TPR"/>
    <property type="match status" value="19"/>
</dbReference>
<dbReference type="Pfam" id="PF13432">
    <property type="entry name" value="TPR_16"/>
    <property type="match status" value="4"/>
</dbReference>
<protein>
    <submittedName>
        <fullName evidence="4">PEP-CTERM system TPR-repeat protein PrsT</fullName>
    </submittedName>
</protein>
<name>A0A6L5QBG8_9BURK</name>
<organism evidence="4 5">
    <name type="scientific">Duganella alba</name>
    <dbReference type="NCBI Taxonomy" id="2666081"/>
    <lineage>
        <taxon>Bacteria</taxon>
        <taxon>Pseudomonadati</taxon>
        <taxon>Pseudomonadota</taxon>
        <taxon>Betaproteobacteria</taxon>
        <taxon>Burkholderiales</taxon>
        <taxon>Oxalobacteraceae</taxon>
        <taxon>Telluria group</taxon>
        <taxon>Duganella</taxon>
    </lineage>
</organism>
<keyword evidence="3" id="KW-0472">Membrane</keyword>
<evidence type="ECO:0000256" key="3">
    <source>
        <dbReference type="SAM" id="Phobius"/>
    </source>
</evidence>
<dbReference type="SUPFAM" id="SSF48452">
    <property type="entry name" value="TPR-like"/>
    <property type="match status" value="3"/>
</dbReference>
<feature type="repeat" description="TPR" evidence="1">
    <location>
        <begin position="259"/>
        <end position="292"/>
    </location>
</feature>
<dbReference type="InterPro" id="IPR014266">
    <property type="entry name" value="PEP-CTERM_TPR_PrsT"/>
</dbReference>
<proteinExistence type="predicted"/>
<evidence type="ECO:0000256" key="1">
    <source>
        <dbReference type="PROSITE-ProRule" id="PRU00339"/>
    </source>
</evidence>
<comment type="caution">
    <text evidence="4">The sequence shown here is derived from an EMBL/GenBank/DDBJ whole genome shotgun (WGS) entry which is preliminary data.</text>
</comment>
<dbReference type="PANTHER" id="PTHR12558:SF13">
    <property type="entry name" value="CELL DIVISION CYCLE PROTEIN 27 HOMOLOG"/>
    <property type="match status" value="1"/>
</dbReference>
<dbReference type="AlphaFoldDB" id="A0A6L5QBG8"/>
<gene>
    <name evidence="4" type="primary">prsT</name>
    <name evidence="4" type="ORF">GJ697_01270</name>
</gene>
<dbReference type="Pfam" id="PF14559">
    <property type="entry name" value="TPR_19"/>
    <property type="match status" value="4"/>
</dbReference>
<keyword evidence="3" id="KW-1133">Transmembrane helix</keyword>
<dbReference type="InterPro" id="IPR011990">
    <property type="entry name" value="TPR-like_helical_dom_sf"/>
</dbReference>
<reference evidence="4 5" key="1">
    <citation type="submission" date="2019-11" db="EMBL/GenBank/DDBJ databases">
        <title>Novel species isolated from a subtropical stream in China.</title>
        <authorList>
            <person name="Lu H."/>
        </authorList>
    </citation>
    <scope>NUCLEOTIDE SEQUENCE [LARGE SCALE GENOMIC DNA]</scope>
    <source>
        <strain evidence="4 5">FT25W</strain>
    </source>
</reference>
<feature type="transmembrane region" description="Helical" evidence="3">
    <location>
        <begin position="66"/>
        <end position="86"/>
    </location>
</feature>
<evidence type="ECO:0000313" key="4">
    <source>
        <dbReference type="EMBL" id="MRX06461.1"/>
    </source>
</evidence>
<feature type="region of interest" description="Disordered" evidence="2">
    <location>
        <begin position="1"/>
        <end position="25"/>
    </location>
</feature>
<accession>A0A6L5QBG8</accession>
<feature type="repeat" description="TPR" evidence="1">
    <location>
        <begin position="429"/>
        <end position="462"/>
    </location>
</feature>
<keyword evidence="3" id="KW-0812">Transmembrane</keyword>
<evidence type="ECO:0000256" key="2">
    <source>
        <dbReference type="SAM" id="MobiDB-lite"/>
    </source>
</evidence>